<reference evidence="1" key="1">
    <citation type="submission" date="2020-07" db="EMBL/GenBank/DDBJ databases">
        <title>Clarias magur genome sequencing, assembly and annotation.</title>
        <authorList>
            <person name="Kushwaha B."/>
            <person name="Kumar R."/>
            <person name="Das P."/>
            <person name="Joshi C.G."/>
            <person name="Kumar D."/>
            <person name="Nagpure N.S."/>
            <person name="Pandey M."/>
            <person name="Agarwal S."/>
            <person name="Srivastava S."/>
            <person name="Singh M."/>
            <person name="Sahoo L."/>
            <person name="Jayasankar P."/>
            <person name="Meher P.K."/>
            <person name="Koringa P.G."/>
            <person name="Iquebal M.A."/>
            <person name="Das S.P."/>
            <person name="Bit A."/>
            <person name="Patnaik S."/>
            <person name="Patel N."/>
            <person name="Shah T.M."/>
            <person name="Hinsu A."/>
            <person name="Jena J.K."/>
        </authorList>
    </citation>
    <scope>NUCLEOTIDE SEQUENCE</scope>
    <source>
        <strain evidence="1">CIFAMagur01</strain>
        <tissue evidence="1">Testis</tissue>
    </source>
</reference>
<dbReference type="AlphaFoldDB" id="A0A8J4US71"/>
<dbReference type="Proteomes" id="UP000727407">
    <property type="component" value="Unassembled WGS sequence"/>
</dbReference>
<comment type="caution">
    <text evidence="1">The sequence shown here is derived from an EMBL/GenBank/DDBJ whole genome shotgun (WGS) entry which is preliminary data.</text>
</comment>
<evidence type="ECO:0000313" key="1">
    <source>
        <dbReference type="EMBL" id="KAF5901700.1"/>
    </source>
</evidence>
<proteinExistence type="predicted"/>
<keyword evidence="1" id="KW-0675">Receptor</keyword>
<protein>
    <submittedName>
        <fullName evidence="1">Anti-Muellerian hormone type-2 receptor</fullName>
    </submittedName>
</protein>
<feature type="non-terminal residue" evidence="1">
    <location>
        <position position="72"/>
    </location>
</feature>
<dbReference type="EMBL" id="QNUK01000107">
    <property type="protein sequence ID" value="KAF5901700.1"/>
    <property type="molecule type" value="Genomic_DNA"/>
</dbReference>
<keyword evidence="2" id="KW-1185">Reference proteome</keyword>
<feature type="non-terminal residue" evidence="1">
    <location>
        <position position="1"/>
    </location>
</feature>
<name>A0A8J4US71_CLAMG</name>
<accession>A0A8J4US71</accession>
<evidence type="ECO:0000313" key="2">
    <source>
        <dbReference type="Proteomes" id="UP000727407"/>
    </source>
</evidence>
<organism evidence="1 2">
    <name type="scientific">Clarias magur</name>
    <name type="common">Asian catfish</name>
    <name type="synonym">Macropteronotus magur</name>
    <dbReference type="NCBI Taxonomy" id="1594786"/>
    <lineage>
        <taxon>Eukaryota</taxon>
        <taxon>Metazoa</taxon>
        <taxon>Chordata</taxon>
        <taxon>Craniata</taxon>
        <taxon>Vertebrata</taxon>
        <taxon>Euteleostomi</taxon>
        <taxon>Actinopterygii</taxon>
        <taxon>Neopterygii</taxon>
        <taxon>Teleostei</taxon>
        <taxon>Ostariophysi</taxon>
        <taxon>Siluriformes</taxon>
        <taxon>Clariidae</taxon>
        <taxon>Clarias</taxon>
    </lineage>
</organism>
<gene>
    <name evidence="1" type="primary">Amhr2</name>
    <name evidence="1" type="ORF">DAT39_008583</name>
</gene>
<sequence length="72" mass="8163">SSFGRLQGRSLRVKAIPPHNVNNFQVRGTPKQKKPLCEHVFVQESGTEGQNRKTALREDVSKISAVKDRFCR</sequence>